<dbReference type="InterPro" id="IPR045053">
    <property type="entry name" value="MAN-like"/>
</dbReference>
<dbReference type="SUPFAM" id="SSF49785">
    <property type="entry name" value="Galactose-binding domain-like"/>
    <property type="match status" value="4"/>
</dbReference>
<evidence type="ECO:0000256" key="6">
    <source>
        <dbReference type="ARBA" id="ARBA00022801"/>
    </source>
</evidence>
<dbReference type="RefSeq" id="WP_183603776.1">
    <property type="nucleotide sequence ID" value="NZ_JACHXK010000021.1"/>
</dbReference>
<evidence type="ECO:0000256" key="2">
    <source>
        <dbReference type="ARBA" id="ARBA00004613"/>
    </source>
</evidence>
<dbReference type="Gene3D" id="1.20.1270.90">
    <property type="entry name" value="AF1782-like"/>
    <property type="match status" value="1"/>
</dbReference>
<dbReference type="SUPFAM" id="SSF49265">
    <property type="entry name" value="Fibronectin type III"/>
    <property type="match status" value="1"/>
</dbReference>
<comment type="caution">
    <text evidence="10">The sequence shown here is derived from an EMBL/GenBank/DDBJ whole genome shotgun (WGS) entry which is preliminary data.</text>
</comment>
<dbReference type="EC" id="3.2.1.78" evidence="3"/>
<feature type="compositionally biased region" description="Low complexity" evidence="8">
    <location>
        <begin position="1643"/>
        <end position="1653"/>
    </location>
</feature>
<keyword evidence="5" id="KW-0732">Signal</keyword>
<dbReference type="InterPro" id="IPR001119">
    <property type="entry name" value="SLH_dom"/>
</dbReference>
<dbReference type="PANTHER" id="PTHR31451:SF39">
    <property type="entry name" value="MANNAN ENDO-1,4-BETA-MANNOSIDASE 1"/>
    <property type="match status" value="1"/>
</dbReference>
<keyword evidence="7" id="KW-0326">Glycosidase</keyword>
<organism evidence="10 11">
    <name type="scientific">Paenibacillus phyllosphaerae</name>
    <dbReference type="NCBI Taxonomy" id="274593"/>
    <lineage>
        <taxon>Bacteria</taxon>
        <taxon>Bacillati</taxon>
        <taxon>Bacillota</taxon>
        <taxon>Bacilli</taxon>
        <taxon>Bacillales</taxon>
        <taxon>Paenibacillaceae</taxon>
        <taxon>Paenibacillus</taxon>
    </lineage>
</organism>
<keyword evidence="6" id="KW-0378">Hydrolase</keyword>
<feature type="domain" description="SLH" evidence="9">
    <location>
        <begin position="1933"/>
        <end position="1992"/>
    </location>
</feature>
<dbReference type="PROSITE" id="PS51272">
    <property type="entry name" value="SLH"/>
    <property type="match status" value="3"/>
</dbReference>
<dbReference type="Gene3D" id="2.60.40.10">
    <property type="entry name" value="Immunoglobulins"/>
    <property type="match status" value="1"/>
</dbReference>
<feature type="region of interest" description="Disordered" evidence="8">
    <location>
        <begin position="1643"/>
        <end position="1673"/>
    </location>
</feature>
<proteinExistence type="predicted"/>
<evidence type="ECO:0000256" key="7">
    <source>
        <dbReference type="ARBA" id="ARBA00023295"/>
    </source>
</evidence>
<name>A0A7W5B3S7_9BACL</name>
<feature type="domain" description="SLH" evidence="9">
    <location>
        <begin position="1869"/>
        <end position="1932"/>
    </location>
</feature>
<dbReference type="Gene3D" id="2.60.120.260">
    <property type="entry name" value="Galactose-binding domain-like"/>
    <property type="match status" value="2"/>
</dbReference>
<dbReference type="Pfam" id="PF02368">
    <property type="entry name" value="Big_2"/>
    <property type="match status" value="1"/>
</dbReference>
<dbReference type="InterPro" id="IPR017853">
    <property type="entry name" value="GH"/>
</dbReference>
<dbReference type="Gene3D" id="2.60.40.1080">
    <property type="match status" value="1"/>
</dbReference>
<sequence>MHIMAQARRSISMLVAFMLLVGIIMPGGSYWGAAEVRAASANLIASGDFESGDLSGWDTSGNAKFVVTDAEQHNGSFALQISGPQNWNGIKYTAEVEPNTDYVLSFYGKGPGGAAFKILSGTDEATIVEQYTGTKSDWTLYQAEFNSGEHASVKLYVSDTNETAYYDDFVLTSADAGAENPGSEEEPAEPEANAVANGGFETGDVSGWNTGGSSKFTVTDAEHRSGQHALQIQATSQEYAGIKNAVAVEPGTDYVLTFYHKGAGGSYFKVLSAADESTIKESQTSASANWKKVSLTFNTGTNANIILYVSDMVGTAYFDDFAVTKVKAPDVPAATAVTIEGKAIATSALTGAYVYAHPGHVEEAYSIYTWLESDTADGVYTKIPGSYSLPAYTLTEAQIGKYIKFQVTPLDSEGVRGTAAQSGAIGPIAEAGARDELLSQLRLADQLIAESEQGTAIGQYPEAAWQALTEAISEAETLASKPEAADEDLLSEKSALAAAMNGFDQARVTKPTPLHHFITTNGDKLMDGDKDLRFISYNYPGALFNEDEAGGLMPTAFEQEDALRTIAQSGGKVIRTYSITVKQPDQPSDVVRHIVGPGVLNEEAFRSMDKLLELANQYGVRLIIPFIDHWGWPPGGISDFAAFRGITDTDATRKAFYTDAQLRDDFKLTMDNVLNRINTLTGVRYKDDPAILAWETGNELMVAPDWEAEIAAHFKSVDQNQLFVAGNLIEYPSGTSSHRYKNVTAEALNDPNFDIVKSHYYSGNYAARTKEDKALAGSKKPFLVGEFGFKPTHDVEAMLDEVIDSGASGAMIWSLRPHSANGGFIRHSEYDPGDGIVYSAYHWPGMPSGDYQDETNVMRVVREKAYAIDGLAAPALPLPEPAPQLFETDSVAKLSWRGSTGASSYTVERAEQADGPWTVIGDEVLDDVRPGENMFSDLTAATGKSYYYRVKGVNASGESGYSNVIGPVLARHLLMDALEDSSKQYYADEASVVYRTPGAVLSFEIGASSEDFSFYLSEDGIQYTEVTPEQDGSTYRYANESLPNADYLRIRYPNGDPAAGQLLNVKIEYRGDGGLLTPIQPLIASGVISDELDDLSNMSQHSDNVAFDRTRAEQAGGDTSRLIRTEAGEAYVVYRSVGDMNSLKLETYQPEQPGDEGHFELYGSADGIEYDELTAEIRSLGGQWFKTNYEITALPAGIKFIKIAYPLGAETSEFPQISRLQIGVGAGSVSFPAAAPASIIDNGEYYGGESLLVDRVYSMDPAGGKVSLELDPNVKSAGEYGLKASFQMGAASFVSLAKTLGDADRSTFDTVQFWVKPDGYERMLTVQLETEDGQRWSKDVAISGTKGVHVNLPIDGSIDKTKLSAFRLIVRKGQGGADGAITLDDIRFVQTRIVDDFDSYASGADFAQRYNKTNPPSNLTLSLNPDVKLSGTHAMQVDYNFGTDGYAGVITSLPHLDWSAYDKVRLWVQPNGSRISLTVQVRMGSGVYMEAKVELDGGTEGEFIEIPFSDFDYPSWYGGSSGTLDPRDMAEFNLYLGQMAATTSVTGSIVVDQIELVSDSIAVKGVTLGKTKLSLKKGTTERLTATVTPAEATNPAVAWSSSNTSVATVGADGTVTAVGVGTAEIAAVTEDGGYTATAIVTVSNSSGSYNPPSGQVPPGDEGSTDGEGDGSQDGVLIIPVEVGADGVAVATVAEAELKKAMDLTSGDTVHVQVKSTDETSTVKVILPVKQFLQRGDLQAIQVDTGTAAVTITRSLLEAIGGADASEVVLTIGEAPSSDLQTSGSMSIDGPVLNFTLSVDGEQIHDFQGGDIAVSIPYAAKDNANPQQIVVVYIDEAGKLHLVKNGKFNPAAGSVAFQASHFSRYAVAYNPISFTDAADRAWAAEAIDALAARQIVQGIGSGLFQPDGAVTRAEFIHMLMNALELSDETAVSSFADVHPGAWYARSIATAEKLGITSGRGGAAFGVHERIMRQDAAVLMYRAMAAVGIPLENGQQLDKLFADEAAISGYAKEAVHAAQQAGLIFGMTDGTFAPDATATRAEAAVMIYRLFNKL</sequence>
<dbReference type="GO" id="GO:0030245">
    <property type="term" value="P:cellulose catabolic process"/>
    <property type="evidence" value="ECO:0007669"/>
    <property type="project" value="InterPro"/>
</dbReference>
<evidence type="ECO:0000256" key="3">
    <source>
        <dbReference type="ARBA" id="ARBA00012706"/>
    </source>
</evidence>
<dbReference type="Gene3D" id="2.60.40.2700">
    <property type="match status" value="1"/>
</dbReference>
<dbReference type="PANTHER" id="PTHR31451">
    <property type="match status" value="1"/>
</dbReference>
<evidence type="ECO:0000259" key="9">
    <source>
        <dbReference type="PROSITE" id="PS51272"/>
    </source>
</evidence>
<comment type="catalytic activity">
    <reaction evidence="1">
        <text>Random hydrolysis of (1-&gt;4)-beta-D-mannosidic linkages in mannans, galactomannans and glucomannans.</text>
        <dbReference type="EC" id="3.2.1.78"/>
    </reaction>
</comment>
<feature type="domain" description="SLH" evidence="9">
    <location>
        <begin position="1996"/>
        <end position="2052"/>
    </location>
</feature>
<evidence type="ECO:0000313" key="11">
    <source>
        <dbReference type="Proteomes" id="UP000570361"/>
    </source>
</evidence>
<accession>A0A7W5B3S7</accession>
<keyword evidence="4" id="KW-0964">Secreted</keyword>
<evidence type="ECO:0000256" key="5">
    <source>
        <dbReference type="ARBA" id="ARBA00022729"/>
    </source>
</evidence>
<gene>
    <name evidence="10" type="ORF">FHS18_005815</name>
</gene>
<comment type="subcellular location">
    <subcellularLocation>
        <location evidence="2">Secreted</location>
    </subcellularLocation>
</comment>
<dbReference type="GO" id="GO:0016985">
    <property type="term" value="F:mannan endo-1,4-beta-mannosidase activity"/>
    <property type="evidence" value="ECO:0007669"/>
    <property type="project" value="TreeGrafter"/>
</dbReference>
<dbReference type="Pfam" id="PF26410">
    <property type="entry name" value="GH5_mannosidase"/>
    <property type="match status" value="1"/>
</dbReference>
<dbReference type="InterPro" id="IPR013783">
    <property type="entry name" value="Ig-like_fold"/>
</dbReference>
<evidence type="ECO:0000256" key="8">
    <source>
        <dbReference type="SAM" id="MobiDB-lite"/>
    </source>
</evidence>
<dbReference type="InterPro" id="IPR001547">
    <property type="entry name" value="Glyco_hydro_5"/>
</dbReference>
<evidence type="ECO:0000313" key="10">
    <source>
        <dbReference type="EMBL" id="MBB3113702.1"/>
    </source>
</evidence>
<dbReference type="InterPro" id="IPR005087">
    <property type="entry name" value="CBM11"/>
</dbReference>
<dbReference type="EMBL" id="JACHXK010000021">
    <property type="protein sequence ID" value="MBB3113702.1"/>
    <property type="molecule type" value="Genomic_DNA"/>
</dbReference>
<evidence type="ECO:0000256" key="4">
    <source>
        <dbReference type="ARBA" id="ARBA00022525"/>
    </source>
</evidence>
<dbReference type="InterPro" id="IPR003305">
    <property type="entry name" value="CenC_carb-bd"/>
</dbReference>
<dbReference type="Gene3D" id="3.20.20.80">
    <property type="entry name" value="Glycosidases"/>
    <property type="match status" value="1"/>
</dbReference>
<dbReference type="SUPFAM" id="SSF49373">
    <property type="entry name" value="Invasin/intimin cell-adhesion fragments"/>
    <property type="match status" value="1"/>
</dbReference>
<reference evidence="10 11" key="1">
    <citation type="submission" date="2020-08" db="EMBL/GenBank/DDBJ databases">
        <title>Genomic Encyclopedia of Type Strains, Phase III (KMG-III): the genomes of soil and plant-associated and newly described type strains.</title>
        <authorList>
            <person name="Whitman W."/>
        </authorList>
    </citation>
    <scope>NUCLEOTIDE SEQUENCE [LARGE SCALE GENOMIC DNA]</scope>
    <source>
        <strain evidence="10 11">CECT 5862</strain>
    </source>
</reference>
<dbReference type="Proteomes" id="UP000570361">
    <property type="component" value="Unassembled WGS sequence"/>
</dbReference>
<dbReference type="InterPro" id="IPR008964">
    <property type="entry name" value="Invasin/intimin_cell_adhesion"/>
</dbReference>
<dbReference type="Pfam" id="PF03425">
    <property type="entry name" value="CBM_11"/>
    <property type="match status" value="1"/>
</dbReference>
<dbReference type="GO" id="GO:0008810">
    <property type="term" value="F:cellulase activity"/>
    <property type="evidence" value="ECO:0007669"/>
    <property type="project" value="InterPro"/>
</dbReference>
<evidence type="ECO:0000256" key="1">
    <source>
        <dbReference type="ARBA" id="ARBA00001678"/>
    </source>
</evidence>
<dbReference type="InterPro" id="IPR036116">
    <property type="entry name" value="FN3_sf"/>
</dbReference>
<dbReference type="InterPro" id="IPR003343">
    <property type="entry name" value="Big_2"/>
</dbReference>
<dbReference type="Gene3D" id="2.60.120.430">
    <property type="entry name" value="Galactose-binding lectin"/>
    <property type="match status" value="1"/>
</dbReference>
<dbReference type="SUPFAM" id="SSF51445">
    <property type="entry name" value="(Trans)glycosidases"/>
    <property type="match status" value="1"/>
</dbReference>
<dbReference type="Pfam" id="PF02018">
    <property type="entry name" value="CBM_4_9"/>
    <property type="match status" value="2"/>
</dbReference>
<keyword evidence="11" id="KW-1185">Reference proteome</keyword>
<dbReference type="Pfam" id="PF00395">
    <property type="entry name" value="SLH"/>
    <property type="match status" value="3"/>
</dbReference>
<dbReference type="InterPro" id="IPR008979">
    <property type="entry name" value="Galactose-bd-like_sf"/>
</dbReference>
<protein>
    <recommendedName>
        <fullName evidence="3">mannan endo-1,4-beta-mannosidase</fullName>
        <ecNumber evidence="3">3.2.1.78</ecNumber>
    </recommendedName>
</protein>
<dbReference type="SMART" id="SM00635">
    <property type="entry name" value="BID_2"/>
    <property type="match status" value="1"/>
</dbReference>
<dbReference type="GO" id="GO:0005576">
    <property type="term" value="C:extracellular region"/>
    <property type="evidence" value="ECO:0007669"/>
    <property type="project" value="UniProtKB-SubCell"/>
</dbReference>